<dbReference type="RefSeq" id="WP_259265647.1">
    <property type="nucleotide sequence ID" value="NZ_CP126026.1"/>
</dbReference>
<dbReference type="Proteomes" id="UP001565471">
    <property type="component" value="Unassembled WGS sequence"/>
</dbReference>
<proteinExistence type="predicted"/>
<keyword evidence="3" id="KW-1185">Reference proteome</keyword>
<sequence>MSFVERREISRREDDDKNMSRRVKRAADQNRRPEGFFLGDGVAN</sequence>
<reference evidence="2 3" key="1">
    <citation type="submission" date="2024-07" db="EMBL/GenBank/DDBJ databases">
        <title>Genomic Encyclopedia of Type Strains, Phase V (KMG-V): Genome sequencing to study the core and pangenomes of soil and plant-associated prokaryotes.</title>
        <authorList>
            <person name="Whitman W."/>
        </authorList>
    </citation>
    <scope>NUCLEOTIDE SEQUENCE [LARGE SCALE GENOMIC DNA]</scope>
    <source>
        <strain evidence="2 3">USDA 415</strain>
    </source>
</reference>
<organism evidence="2 3">
    <name type="scientific">Bradyrhizobium elkanii</name>
    <dbReference type="NCBI Taxonomy" id="29448"/>
    <lineage>
        <taxon>Bacteria</taxon>
        <taxon>Pseudomonadati</taxon>
        <taxon>Pseudomonadota</taxon>
        <taxon>Alphaproteobacteria</taxon>
        <taxon>Hyphomicrobiales</taxon>
        <taxon>Nitrobacteraceae</taxon>
        <taxon>Bradyrhizobium</taxon>
    </lineage>
</organism>
<accession>A0ABV4FAE8</accession>
<gene>
    <name evidence="2" type="ORF">ABIF29_007238</name>
</gene>
<protein>
    <submittedName>
        <fullName evidence="2">Uncharacterized protein</fullName>
    </submittedName>
</protein>
<name>A0ABV4FAE8_BRAEL</name>
<evidence type="ECO:0000313" key="2">
    <source>
        <dbReference type="EMBL" id="MEY9320439.1"/>
    </source>
</evidence>
<dbReference type="EMBL" id="JBGBZA010000002">
    <property type="protein sequence ID" value="MEY9320439.1"/>
    <property type="molecule type" value="Genomic_DNA"/>
</dbReference>
<evidence type="ECO:0000256" key="1">
    <source>
        <dbReference type="SAM" id="MobiDB-lite"/>
    </source>
</evidence>
<comment type="caution">
    <text evidence="2">The sequence shown here is derived from an EMBL/GenBank/DDBJ whole genome shotgun (WGS) entry which is preliminary data.</text>
</comment>
<feature type="region of interest" description="Disordered" evidence="1">
    <location>
        <begin position="1"/>
        <end position="44"/>
    </location>
</feature>
<feature type="compositionally biased region" description="Basic and acidic residues" evidence="1">
    <location>
        <begin position="1"/>
        <end position="34"/>
    </location>
</feature>
<evidence type="ECO:0000313" key="3">
    <source>
        <dbReference type="Proteomes" id="UP001565471"/>
    </source>
</evidence>